<dbReference type="PANTHER" id="PTHR21163:SF1">
    <property type="entry name" value="PROTEIN G12"/>
    <property type="match status" value="1"/>
</dbReference>
<dbReference type="Pfam" id="PF06757">
    <property type="entry name" value="Ins_allergen_rp"/>
    <property type="match status" value="1"/>
</dbReference>
<reference evidence="2" key="1">
    <citation type="journal article" date="2020" name="BMC">
        <title>Leishmania infection induces a limited differential gene expression in the sand fly midgut.</title>
        <authorList>
            <person name="Coutinho-Abreu I.V."/>
            <person name="Serafim T.D."/>
            <person name="Meneses C."/>
            <person name="Kamhawi S."/>
            <person name="Oliveira F."/>
            <person name="Valenzuela J.G."/>
        </authorList>
    </citation>
    <scope>NUCLEOTIDE SEQUENCE</scope>
    <source>
        <strain evidence="2">Jacobina</strain>
        <tissue evidence="2">Midgut</tissue>
    </source>
</reference>
<sequence>MKTIFAIFCLVCSVVAQSGDSESFYTVDPFNTPELNQDFADFVNLLPVDTVLDIVDDHYENNAGINKTLNYLKTNKFAKHWDNLFSLREVHNFVVYLNESGLNVFGVLNEFAEYFELTPVGFVFVEDAPEEKIEYTWGFNALVNDVIDVLPKDDLKALFDQKVANGEDFANFVECFSTSEFKEVLKKNSSYLQLPRSSSSASVSMVWTCTSSYSLHWLFLVSTN</sequence>
<organism evidence="2">
    <name type="scientific">Lutzomyia longipalpis</name>
    <name type="common">Sand fly</name>
    <dbReference type="NCBI Taxonomy" id="7200"/>
    <lineage>
        <taxon>Eukaryota</taxon>
        <taxon>Metazoa</taxon>
        <taxon>Ecdysozoa</taxon>
        <taxon>Arthropoda</taxon>
        <taxon>Hexapoda</taxon>
        <taxon>Insecta</taxon>
        <taxon>Pterygota</taxon>
        <taxon>Neoptera</taxon>
        <taxon>Endopterygota</taxon>
        <taxon>Diptera</taxon>
        <taxon>Nematocera</taxon>
        <taxon>Psychodoidea</taxon>
        <taxon>Psychodidae</taxon>
        <taxon>Lutzomyia</taxon>
        <taxon>Lutzomyia</taxon>
    </lineage>
</organism>
<dbReference type="PANTHER" id="PTHR21163">
    <property type="entry name" value="PROTEIN G12"/>
    <property type="match status" value="1"/>
</dbReference>
<proteinExistence type="predicted"/>
<evidence type="ECO:0000256" key="1">
    <source>
        <dbReference type="SAM" id="SignalP"/>
    </source>
</evidence>
<dbReference type="VEuPathDB" id="VectorBase:LLONM1_011896"/>
<accession>A0A7G3AQ75</accession>
<feature type="chain" id="PRO_5028975833" evidence="1">
    <location>
        <begin position="17"/>
        <end position="224"/>
    </location>
</feature>
<protein>
    <submittedName>
        <fullName evidence="2">Putative insect allergen related repeat protein</fullName>
    </submittedName>
</protein>
<dbReference type="EMBL" id="GITU01004900">
    <property type="protein sequence ID" value="MBC1173603.1"/>
    <property type="molecule type" value="Transcribed_RNA"/>
</dbReference>
<feature type="signal peptide" evidence="1">
    <location>
        <begin position="1"/>
        <end position="16"/>
    </location>
</feature>
<evidence type="ECO:0000313" key="2">
    <source>
        <dbReference type="EMBL" id="MBC1173603.1"/>
    </source>
</evidence>
<keyword evidence="1" id="KW-0732">Signal</keyword>
<dbReference type="InterPro" id="IPR010629">
    <property type="entry name" value="Ins_allergen"/>
</dbReference>
<dbReference type="AlphaFoldDB" id="A0A7G3AQ75"/>
<name>A0A7G3AQ75_LUTLO</name>